<proteinExistence type="predicted"/>
<sequence length="66" mass="6834">MDGGRGRPSKPTRSAPLGEPQAKRRGVLPRTHIVALGLGPAGGRNGDSRHRWSAPLSGGLTKAALK</sequence>
<comment type="caution">
    <text evidence="2">The sequence shown here is derived from an EMBL/GenBank/DDBJ whole genome shotgun (WGS) entry which is preliminary data.</text>
</comment>
<reference evidence="2" key="1">
    <citation type="journal article" date="2022" name="bioRxiv">
        <title>Sequencing and chromosome-scale assembly of the giantPleurodeles waltlgenome.</title>
        <authorList>
            <person name="Brown T."/>
            <person name="Elewa A."/>
            <person name="Iarovenko S."/>
            <person name="Subramanian E."/>
            <person name="Araus A.J."/>
            <person name="Petzold A."/>
            <person name="Susuki M."/>
            <person name="Suzuki K.-i.T."/>
            <person name="Hayashi T."/>
            <person name="Toyoda A."/>
            <person name="Oliveira C."/>
            <person name="Osipova E."/>
            <person name="Leigh N.D."/>
            <person name="Simon A."/>
            <person name="Yun M.H."/>
        </authorList>
    </citation>
    <scope>NUCLEOTIDE SEQUENCE</scope>
    <source>
        <strain evidence="2">20211129_DDA</strain>
        <tissue evidence="2">Liver</tissue>
    </source>
</reference>
<evidence type="ECO:0000313" key="3">
    <source>
        <dbReference type="Proteomes" id="UP001066276"/>
    </source>
</evidence>
<dbReference type="EMBL" id="JANPWB010000010">
    <property type="protein sequence ID" value="KAJ1146689.1"/>
    <property type="molecule type" value="Genomic_DNA"/>
</dbReference>
<evidence type="ECO:0000313" key="2">
    <source>
        <dbReference type="EMBL" id="KAJ1146689.1"/>
    </source>
</evidence>
<name>A0AAV7R647_PLEWA</name>
<dbReference type="Proteomes" id="UP001066276">
    <property type="component" value="Chromosome 6"/>
</dbReference>
<feature type="region of interest" description="Disordered" evidence="1">
    <location>
        <begin position="1"/>
        <end position="66"/>
    </location>
</feature>
<keyword evidence="3" id="KW-1185">Reference proteome</keyword>
<accession>A0AAV7R647</accession>
<evidence type="ECO:0000256" key="1">
    <source>
        <dbReference type="SAM" id="MobiDB-lite"/>
    </source>
</evidence>
<dbReference type="AlphaFoldDB" id="A0AAV7R647"/>
<gene>
    <name evidence="2" type="ORF">NDU88_012952</name>
</gene>
<organism evidence="2 3">
    <name type="scientific">Pleurodeles waltl</name>
    <name type="common">Iberian ribbed newt</name>
    <dbReference type="NCBI Taxonomy" id="8319"/>
    <lineage>
        <taxon>Eukaryota</taxon>
        <taxon>Metazoa</taxon>
        <taxon>Chordata</taxon>
        <taxon>Craniata</taxon>
        <taxon>Vertebrata</taxon>
        <taxon>Euteleostomi</taxon>
        <taxon>Amphibia</taxon>
        <taxon>Batrachia</taxon>
        <taxon>Caudata</taxon>
        <taxon>Salamandroidea</taxon>
        <taxon>Salamandridae</taxon>
        <taxon>Pleurodelinae</taxon>
        <taxon>Pleurodeles</taxon>
    </lineage>
</organism>
<protein>
    <submittedName>
        <fullName evidence="2">Uncharacterized protein</fullName>
    </submittedName>
</protein>